<dbReference type="InterPro" id="IPR011658">
    <property type="entry name" value="PA14_dom"/>
</dbReference>
<protein>
    <recommendedName>
        <fullName evidence="2">PA14 domain-containing protein</fullName>
    </recommendedName>
</protein>
<feature type="domain" description="PA14" evidence="2">
    <location>
        <begin position="108"/>
        <end position="246"/>
    </location>
</feature>
<dbReference type="AlphaFoldDB" id="A0A928X179"/>
<proteinExistence type="predicted"/>
<feature type="compositionally biased region" description="Pro residues" evidence="1">
    <location>
        <begin position="60"/>
        <end position="85"/>
    </location>
</feature>
<dbReference type="Pfam" id="PF07691">
    <property type="entry name" value="PA14"/>
    <property type="match status" value="1"/>
</dbReference>
<evidence type="ECO:0000259" key="2">
    <source>
        <dbReference type="PROSITE" id="PS51820"/>
    </source>
</evidence>
<keyword evidence="4" id="KW-1185">Reference proteome</keyword>
<reference evidence="3" key="1">
    <citation type="submission" date="2020-10" db="EMBL/GenBank/DDBJ databases">
        <authorList>
            <person name="Castelo-Branco R."/>
            <person name="Eusebio N."/>
            <person name="Adriana R."/>
            <person name="Vieira A."/>
            <person name="Brugerolle De Fraissinette N."/>
            <person name="Rezende De Castro R."/>
            <person name="Schneider M.P."/>
            <person name="Vasconcelos V."/>
            <person name="Leao P.N."/>
        </authorList>
    </citation>
    <scope>NUCLEOTIDE SEQUENCE</scope>
    <source>
        <strain evidence="3">LEGE 11479</strain>
    </source>
</reference>
<dbReference type="Gene3D" id="3.90.182.10">
    <property type="entry name" value="Toxin - Anthrax Protective Antigen,domain 1"/>
    <property type="match status" value="1"/>
</dbReference>
<evidence type="ECO:0000256" key="1">
    <source>
        <dbReference type="SAM" id="MobiDB-lite"/>
    </source>
</evidence>
<evidence type="ECO:0000313" key="4">
    <source>
        <dbReference type="Proteomes" id="UP000615026"/>
    </source>
</evidence>
<comment type="caution">
    <text evidence="3">The sequence shown here is derived from an EMBL/GenBank/DDBJ whole genome shotgun (WGS) entry which is preliminary data.</text>
</comment>
<dbReference type="SUPFAM" id="SSF56988">
    <property type="entry name" value="Anthrax protective antigen"/>
    <property type="match status" value="1"/>
</dbReference>
<dbReference type="InterPro" id="IPR037524">
    <property type="entry name" value="PA14/GLEYA"/>
</dbReference>
<dbReference type="PROSITE" id="PS51820">
    <property type="entry name" value="PA14"/>
    <property type="match status" value="1"/>
</dbReference>
<evidence type="ECO:0000313" key="3">
    <source>
        <dbReference type="EMBL" id="MBE9067057.1"/>
    </source>
</evidence>
<dbReference type="RefSeq" id="WP_193993029.1">
    <property type="nucleotide sequence ID" value="NZ_JADEXP010000073.1"/>
</dbReference>
<organism evidence="3 4">
    <name type="scientific">Leptolyngbya cf. ectocarpi LEGE 11479</name>
    <dbReference type="NCBI Taxonomy" id="1828722"/>
    <lineage>
        <taxon>Bacteria</taxon>
        <taxon>Bacillati</taxon>
        <taxon>Cyanobacteriota</taxon>
        <taxon>Cyanophyceae</taxon>
        <taxon>Leptolyngbyales</taxon>
        <taxon>Leptolyngbyaceae</taxon>
        <taxon>Leptolyngbya group</taxon>
        <taxon>Leptolyngbya</taxon>
    </lineage>
</organism>
<accession>A0A928X179</accession>
<dbReference type="EMBL" id="JADEXP010000073">
    <property type="protein sequence ID" value="MBE9067057.1"/>
    <property type="molecule type" value="Genomic_DNA"/>
</dbReference>
<name>A0A928X179_LEPEC</name>
<feature type="region of interest" description="Disordered" evidence="1">
    <location>
        <begin position="32"/>
        <end position="85"/>
    </location>
</feature>
<gene>
    <name evidence="3" type="ORF">IQ260_10360</name>
</gene>
<dbReference type="SMART" id="SM00758">
    <property type="entry name" value="PA14"/>
    <property type="match status" value="1"/>
</dbReference>
<dbReference type="Proteomes" id="UP000615026">
    <property type="component" value="Unassembled WGS sequence"/>
</dbReference>
<sequence length="390" mass="41936">MGALDPSQVQQSSGIIPFETIAGNHPKFVQDKIVADVNQDAPSEPVIEPETNPTISDPVVTPPVGNPITPDPDPTVTPPLEDPSIPDPVVTPPVNDPSIPDVPQPIDGAGTGLTAEYFNNIDFTDLGLTRTDAAVDFKWRQGDSPDSAIEEDTFSVRWSGQIESLYSETYTFTTRSDDGVRLWVNGELLIDNWTRHSATENTGEITLEAGQKYDIQMEFFEGWGDAVAQLYWSSASQEREIIPASQLYSTANSTVQGDANNNVLTATGENDLIIGTQPLDTTPGQNEIDVLIGGDGRDTFVLGDDNRTFYDDGDIMLGGLDDYALIQGFKPVQGDRIQLHGSLDNYTLGESPTGLPSGTAIFHKGNGASELVAVVEDAKASDLSGNFTFV</sequence>